<evidence type="ECO:0000256" key="2">
    <source>
        <dbReference type="ARBA" id="ARBA00012146"/>
    </source>
</evidence>
<dbReference type="InterPro" id="IPR001667">
    <property type="entry name" value="DDH_dom"/>
</dbReference>
<dbReference type="GO" id="GO:0046872">
    <property type="term" value="F:metal ion binding"/>
    <property type="evidence" value="ECO:0007669"/>
    <property type="project" value="UniProtKB-KW"/>
</dbReference>
<reference evidence="9" key="2">
    <citation type="journal article" date="2021" name="Microbiome">
        <title>Successional dynamics and alternative stable states in a saline activated sludge microbial community over 9 years.</title>
        <authorList>
            <person name="Wang Y."/>
            <person name="Ye J."/>
            <person name="Ju F."/>
            <person name="Liu L."/>
            <person name="Boyd J.A."/>
            <person name="Deng Y."/>
            <person name="Parks D.H."/>
            <person name="Jiang X."/>
            <person name="Yin X."/>
            <person name="Woodcroft B.J."/>
            <person name="Tyson G.W."/>
            <person name="Hugenholtz P."/>
            <person name="Polz M.F."/>
            <person name="Zhang T."/>
        </authorList>
    </citation>
    <scope>NUCLEOTIDE SEQUENCE</scope>
    <source>
        <strain evidence="9">HKST-UBA03</strain>
    </source>
</reference>
<dbReference type="SUPFAM" id="SSF64182">
    <property type="entry name" value="DHH phosphoesterases"/>
    <property type="match status" value="1"/>
</dbReference>
<dbReference type="InterPro" id="IPR038222">
    <property type="entry name" value="DHHA2_dom_sf"/>
</dbReference>
<evidence type="ECO:0000256" key="4">
    <source>
        <dbReference type="ARBA" id="ARBA00022801"/>
    </source>
</evidence>
<dbReference type="GO" id="GO:0005737">
    <property type="term" value="C:cytoplasm"/>
    <property type="evidence" value="ECO:0007669"/>
    <property type="project" value="InterPro"/>
</dbReference>
<keyword evidence="3" id="KW-0479">Metal-binding</keyword>
<dbReference type="AlphaFoldDB" id="A0A955LKL1"/>
<reference evidence="9" key="1">
    <citation type="submission" date="2020-04" db="EMBL/GenBank/DDBJ databases">
        <authorList>
            <person name="Zhang T."/>
        </authorList>
    </citation>
    <scope>NUCLEOTIDE SEQUENCE</scope>
    <source>
        <strain evidence="9">HKST-UBA03</strain>
    </source>
</reference>
<evidence type="ECO:0000313" key="9">
    <source>
        <dbReference type="EMBL" id="MCA9392002.1"/>
    </source>
</evidence>
<feature type="domain" description="DHHA2" evidence="8">
    <location>
        <begin position="185"/>
        <end position="314"/>
    </location>
</feature>
<evidence type="ECO:0000256" key="7">
    <source>
        <dbReference type="ARBA" id="ARBA00047820"/>
    </source>
</evidence>
<evidence type="ECO:0000256" key="1">
    <source>
        <dbReference type="ARBA" id="ARBA00001936"/>
    </source>
</evidence>
<dbReference type="PANTHER" id="PTHR12112">
    <property type="entry name" value="BNIP - RELATED"/>
    <property type="match status" value="1"/>
</dbReference>
<dbReference type="InterPro" id="IPR038763">
    <property type="entry name" value="DHH_sf"/>
</dbReference>
<dbReference type="Gene3D" id="3.90.1640.10">
    <property type="entry name" value="inorganic pyrophosphatase (n-terminal core)"/>
    <property type="match status" value="1"/>
</dbReference>
<evidence type="ECO:0000259" key="8">
    <source>
        <dbReference type="SMART" id="SM01131"/>
    </source>
</evidence>
<evidence type="ECO:0000256" key="3">
    <source>
        <dbReference type="ARBA" id="ARBA00022723"/>
    </source>
</evidence>
<dbReference type="InterPro" id="IPR004097">
    <property type="entry name" value="DHHA2"/>
</dbReference>
<keyword evidence="5" id="KW-0464">Manganese</keyword>
<dbReference type="PANTHER" id="PTHR12112:SF22">
    <property type="entry name" value="MANGANESE-DEPENDENT INORGANIC PYROPHOSPHATASE-RELATED"/>
    <property type="match status" value="1"/>
</dbReference>
<evidence type="ECO:0000256" key="5">
    <source>
        <dbReference type="ARBA" id="ARBA00023211"/>
    </source>
</evidence>
<dbReference type="Pfam" id="PF01368">
    <property type="entry name" value="DHH"/>
    <property type="match status" value="1"/>
</dbReference>
<evidence type="ECO:0000313" key="10">
    <source>
        <dbReference type="Proteomes" id="UP000751518"/>
    </source>
</evidence>
<dbReference type="Gene3D" id="3.10.310.20">
    <property type="entry name" value="DHHA2 domain"/>
    <property type="match status" value="1"/>
</dbReference>
<dbReference type="NCBIfam" id="NF003877">
    <property type="entry name" value="PRK05427.1"/>
    <property type="match status" value="1"/>
</dbReference>
<organism evidence="9 10">
    <name type="scientific">candidate division WWE3 bacterium</name>
    <dbReference type="NCBI Taxonomy" id="2053526"/>
    <lineage>
        <taxon>Bacteria</taxon>
        <taxon>Katanobacteria</taxon>
    </lineage>
</organism>
<name>A0A955LKL1_UNCKA</name>
<comment type="caution">
    <text evidence="9">The sequence shown here is derived from an EMBL/GenBank/DDBJ whole genome shotgun (WGS) entry which is preliminary data.</text>
</comment>
<proteinExistence type="predicted"/>
<dbReference type="GO" id="GO:0004427">
    <property type="term" value="F:inorganic diphosphate phosphatase activity"/>
    <property type="evidence" value="ECO:0007669"/>
    <property type="project" value="UniProtKB-EC"/>
</dbReference>
<gene>
    <name evidence="9" type="ORF">KC614_02245</name>
</gene>
<dbReference type="SMART" id="SM01131">
    <property type="entry name" value="DHHA2"/>
    <property type="match status" value="1"/>
</dbReference>
<dbReference type="Proteomes" id="UP000751518">
    <property type="component" value="Unassembled WGS sequence"/>
</dbReference>
<dbReference type="EC" id="3.6.1.1" evidence="2"/>
<comment type="catalytic activity">
    <reaction evidence="7">
        <text>diphosphate + H2O = 2 phosphate + H(+)</text>
        <dbReference type="Rhea" id="RHEA:24576"/>
        <dbReference type="ChEBI" id="CHEBI:15377"/>
        <dbReference type="ChEBI" id="CHEBI:15378"/>
        <dbReference type="ChEBI" id="CHEBI:33019"/>
        <dbReference type="ChEBI" id="CHEBI:43474"/>
        <dbReference type="EC" id="3.6.1.1"/>
    </reaction>
</comment>
<evidence type="ECO:0000256" key="6">
    <source>
        <dbReference type="ARBA" id="ARBA00032535"/>
    </source>
</evidence>
<keyword evidence="4 9" id="KW-0378">Hydrolase</keyword>
<protein>
    <recommendedName>
        <fullName evidence="2">inorganic diphosphatase</fullName>
        <ecNumber evidence="2">3.6.1.1</ecNumber>
    </recommendedName>
    <alternativeName>
        <fullName evidence="6">Pyrophosphate phospho-hydrolase</fullName>
    </alternativeName>
</protein>
<accession>A0A955LKL1</accession>
<sequence length="315" mass="35726">MNTYVIGHVKPDLDSVVAAFAAEYLFTHKSAYQREAAKAVIAEEINNETRYVFERFRVNSPDILTEAMIDDDTRFVLVDHNEEAQRSELVSPEKIVEIIDHHKFNINFNKAMFITAKTWGSTSTIIWWMMRNEGIVPTKELASLMLCAILSDTVGLRSSLTTEWDKKYADELAKIAEINDVDALTLDIFKAKSNIDNLTPQEIVTNDYKVFDFASKKVLIGIVETVEQDVVLGRRDELIKAMHEVREHESVDLIFCVVSDILKFNSKIIFTSEEEKQIALKAFPDASEAGNLTLDIGPRISRKKEIAPPIEQALN</sequence>
<dbReference type="Pfam" id="PF02833">
    <property type="entry name" value="DHHA2"/>
    <property type="match status" value="1"/>
</dbReference>
<comment type="cofactor">
    <cofactor evidence="1">
        <name>Mn(2+)</name>
        <dbReference type="ChEBI" id="CHEBI:29035"/>
    </cofactor>
</comment>
<dbReference type="EMBL" id="JAGQKZ010000014">
    <property type="protein sequence ID" value="MCA9392002.1"/>
    <property type="molecule type" value="Genomic_DNA"/>
</dbReference>